<dbReference type="EMBL" id="PCPH01000008">
    <property type="protein sequence ID" value="PRB87513.1"/>
    <property type="molecule type" value="Genomic_DNA"/>
</dbReference>
<evidence type="ECO:0000313" key="5">
    <source>
        <dbReference type="Proteomes" id="UP000238534"/>
    </source>
</evidence>
<dbReference type="Pfam" id="PF00583">
    <property type="entry name" value="Acetyltransf_1"/>
    <property type="match status" value="1"/>
</dbReference>
<keyword evidence="4" id="KW-1185">Reference proteome</keyword>
<dbReference type="RefSeq" id="WP_105684417.1">
    <property type="nucleotide sequence ID" value="NZ_JBBGZD010000006.1"/>
</dbReference>
<dbReference type="GO" id="GO:0016747">
    <property type="term" value="F:acyltransferase activity, transferring groups other than amino-acyl groups"/>
    <property type="evidence" value="ECO:0007669"/>
    <property type="project" value="InterPro"/>
</dbReference>
<feature type="domain" description="N-acetyltransferase" evidence="1">
    <location>
        <begin position="2"/>
        <end position="159"/>
    </location>
</feature>
<name>A0A2S9CJF8_CHRCI</name>
<dbReference type="Gene3D" id="3.40.630.30">
    <property type="match status" value="1"/>
</dbReference>
<sequence length="358" mass="42104">MITLKTYNRKELEDFISTGDFQQYDFLPITKHRAQSHIQNPKASDEDTLLILAFYEEKLIGYVGCFPDSFIIDRKEIRYAWLSTLYANPEYRKKRPAKALLKKVFEEYEGRIAITEFTKEAEALYNIMGVFEYVFPKEGKRYYFRTDAAKMIPEKKPETQSLKPIFQILDATANGLISIKNLIVSKPNFKYEVLDQIDKESADFINGFSGRRDADEINTFINHPWVLEGEKDEKYLFSSFADTFKYFWIKIFDQDQKIKACLLLQLRDGYLKIPYFFPNGDADEVVRFLNYFIVTHKVKGFTSYQTVLNKEIQQSKGLSPIYERDFTRAYLFHKNLLKLLPDNFNPNYQDGDGDCMMT</sequence>
<dbReference type="EMBL" id="PCPP01000006">
    <property type="protein sequence ID" value="PRB80664.1"/>
    <property type="molecule type" value="Genomic_DNA"/>
</dbReference>
<keyword evidence="2" id="KW-0808">Transferase</keyword>
<organism evidence="2 5">
    <name type="scientific">Chryseobacterium culicis</name>
    <dbReference type="NCBI Taxonomy" id="680127"/>
    <lineage>
        <taxon>Bacteria</taxon>
        <taxon>Pseudomonadati</taxon>
        <taxon>Bacteroidota</taxon>
        <taxon>Flavobacteriia</taxon>
        <taxon>Flavobacteriales</taxon>
        <taxon>Weeksellaceae</taxon>
        <taxon>Chryseobacterium group</taxon>
        <taxon>Chryseobacterium</taxon>
    </lineage>
</organism>
<dbReference type="OrthoDB" id="1118862at2"/>
<dbReference type="Proteomes" id="UP000238534">
    <property type="component" value="Unassembled WGS sequence"/>
</dbReference>
<reference evidence="4 5" key="1">
    <citation type="submission" date="2017-09" db="EMBL/GenBank/DDBJ databases">
        <title>Genomic, metabolic, and phenotypic characteristics of bacterial isolates from the natural microbiome of the model nematode Caenorhabditis elegans.</title>
        <authorList>
            <person name="Zimmermann J."/>
            <person name="Obeng N."/>
            <person name="Yang W."/>
            <person name="Obeng O."/>
            <person name="Kissoyan K."/>
            <person name="Pees B."/>
            <person name="Dirksen P."/>
            <person name="Hoppner M."/>
            <person name="Franke A."/>
            <person name="Rosenstiel P."/>
            <person name="Leippe M."/>
            <person name="Dierking K."/>
            <person name="Kaleta C."/>
            <person name="Schulenburg H."/>
        </authorList>
    </citation>
    <scope>NUCLEOTIDE SEQUENCE [LARGE SCALE GENOMIC DNA]</scope>
    <source>
        <strain evidence="2 5">MYb25</strain>
        <strain evidence="3 4">MYb44</strain>
    </source>
</reference>
<dbReference type="InterPro" id="IPR000182">
    <property type="entry name" value="GNAT_dom"/>
</dbReference>
<accession>A0A2S9CJF8</accession>
<evidence type="ECO:0000259" key="1">
    <source>
        <dbReference type="PROSITE" id="PS51186"/>
    </source>
</evidence>
<dbReference type="InterPro" id="IPR016181">
    <property type="entry name" value="Acyl_CoA_acyltransferase"/>
</dbReference>
<evidence type="ECO:0000313" key="4">
    <source>
        <dbReference type="Proteomes" id="UP000238325"/>
    </source>
</evidence>
<proteinExistence type="predicted"/>
<gene>
    <name evidence="2" type="ORF">CQ022_20875</name>
    <name evidence="3" type="ORF">CQ033_20880</name>
</gene>
<comment type="caution">
    <text evidence="2">The sequence shown here is derived from an EMBL/GenBank/DDBJ whole genome shotgun (WGS) entry which is preliminary data.</text>
</comment>
<dbReference type="AlphaFoldDB" id="A0A2S9CJF8"/>
<protein>
    <submittedName>
        <fullName evidence="2">GNAT family N-acetyltransferase</fullName>
    </submittedName>
</protein>
<dbReference type="CDD" id="cd04301">
    <property type="entry name" value="NAT_SF"/>
    <property type="match status" value="1"/>
</dbReference>
<evidence type="ECO:0000313" key="3">
    <source>
        <dbReference type="EMBL" id="PRB87513.1"/>
    </source>
</evidence>
<dbReference type="PROSITE" id="PS51186">
    <property type="entry name" value="GNAT"/>
    <property type="match status" value="1"/>
</dbReference>
<evidence type="ECO:0000313" key="2">
    <source>
        <dbReference type="EMBL" id="PRB80664.1"/>
    </source>
</evidence>
<dbReference type="SUPFAM" id="SSF55729">
    <property type="entry name" value="Acyl-CoA N-acyltransferases (Nat)"/>
    <property type="match status" value="1"/>
</dbReference>
<dbReference type="Proteomes" id="UP000238325">
    <property type="component" value="Unassembled WGS sequence"/>
</dbReference>